<accession>A0ABS1VM34</accession>
<dbReference type="EMBL" id="JAENHO010000004">
    <property type="protein sequence ID" value="MBL7255710.1"/>
    <property type="molecule type" value="Genomic_DNA"/>
</dbReference>
<sequence length="180" mass="19585">MNVVLHTLRCIGHADLSRIAATAGLPEAHVESELIDLAVDGLATRSMGAWGLTAAGKAADAKQTADELDTSGARAAVTSAYETFLVLNPELLDLCSLWQLRDDTIDPARVLDRFTDLNRRVQPVLAALPRLTRYGGRLDAALHRARAGAMEELTDSMTSYHVIWFQLHEDLLATLGIPRT</sequence>
<organism evidence="1 2">
    <name type="scientific">Paractinoplanes lichenicola</name>
    <dbReference type="NCBI Taxonomy" id="2802976"/>
    <lineage>
        <taxon>Bacteria</taxon>
        <taxon>Bacillati</taxon>
        <taxon>Actinomycetota</taxon>
        <taxon>Actinomycetes</taxon>
        <taxon>Micromonosporales</taxon>
        <taxon>Micromonosporaceae</taxon>
        <taxon>Paractinoplanes</taxon>
    </lineage>
</organism>
<name>A0ABS1VM34_9ACTN</name>
<keyword evidence="2" id="KW-1185">Reference proteome</keyword>
<comment type="caution">
    <text evidence="1">The sequence shown here is derived from an EMBL/GenBank/DDBJ whole genome shotgun (WGS) entry which is preliminary data.</text>
</comment>
<proteinExistence type="predicted"/>
<protein>
    <submittedName>
        <fullName evidence="1">Transcriptional regulator</fullName>
    </submittedName>
</protein>
<dbReference type="RefSeq" id="WP_202992219.1">
    <property type="nucleotide sequence ID" value="NZ_JAENHO010000004.1"/>
</dbReference>
<dbReference type="Proteomes" id="UP000598996">
    <property type="component" value="Unassembled WGS sequence"/>
</dbReference>
<evidence type="ECO:0000313" key="2">
    <source>
        <dbReference type="Proteomes" id="UP000598996"/>
    </source>
</evidence>
<gene>
    <name evidence="1" type="ORF">JKJ07_15510</name>
</gene>
<reference evidence="1 2" key="1">
    <citation type="submission" date="2021-01" db="EMBL/GenBank/DDBJ databases">
        <title>Actinoplanes sp. nov. LDG1-01 isolated from lichen.</title>
        <authorList>
            <person name="Saeng-In P."/>
            <person name="Phongsopitanun W."/>
            <person name="Kanchanasin P."/>
            <person name="Yuki M."/>
            <person name="Kudo T."/>
            <person name="Ohkuma M."/>
            <person name="Tanasupawat S."/>
        </authorList>
    </citation>
    <scope>NUCLEOTIDE SEQUENCE [LARGE SCALE GENOMIC DNA]</scope>
    <source>
        <strain evidence="1 2">LDG1-01</strain>
    </source>
</reference>
<evidence type="ECO:0000313" key="1">
    <source>
        <dbReference type="EMBL" id="MBL7255710.1"/>
    </source>
</evidence>